<protein>
    <submittedName>
        <fullName evidence="1">Uncharacterized protein</fullName>
    </submittedName>
</protein>
<proteinExistence type="predicted"/>
<accession>A0A382IQT5</accession>
<dbReference type="AlphaFoldDB" id="A0A382IQT5"/>
<dbReference type="EMBL" id="UINC01068417">
    <property type="protein sequence ID" value="SVC01031.1"/>
    <property type="molecule type" value="Genomic_DNA"/>
</dbReference>
<organism evidence="1">
    <name type="scientific">marine metagenome</name>
    <dbReference type="NCBI Taxonomy" id="408172"/>
    <lineage>
        <taxon>unclassified sequences</taxon>
        <taxon>metagenomes</taxon>
        <taxon>ecological metagenomes</taxon>
    </lineage>
</organism>
<gene>
    <name evidence="1" type="ORF">METZ01_LOCUS253885</name>
</gene>
<name>A0A382IQT5_9ZZZZ</name>
<evidence type="ECO:0000313" key="1">
    <source>
        <dbReference type="EMBL" id="SVC01031.1"/>
    </source>
</evidence>
<sequence length="116" mass="13187">MELNSPHREVHVAYGHYFLFRRLSRDFQAVGQGFFLEDEGMISRCFERIWKAREKFALVMVNRGGLAVHETFRPDDLATEMLADALMAKAHAEQGLFARKGRDDGEADSGLIWVAG</sequence>
<feature type="non-terminal residue" evidence="1">
    <location>
        <position position="116"/>
    </location>
</feature>
<reference evidence="1" key="1">
    <citation type="submission" date="2018-05" db="EMBL/GenBank/DDBJ databases">
        <authorList>
            <person name="Lanie J.A."/>
            <person name="Ng W.-L."/>
            <person name="Kazmierczak K.M."/>
            <person name="Andrzejewski T.M."/>
            <person name="Davidsen T.M."/>
            <person name="Wayne K.J."/>
            <person name="Tettelin H."/>
            <person name="Glass J.I."/>
            <person name="Rusch D."/>
            <person name="Podicherti R."/>
            <person name="Tsui H.-C.T."/>
            <person name="Winkler M.E."/>
        </authorList>
    </citation>
    <scope>NUCLEOTIDE SEQUENCE</scope>
</reference>